<dbReference type="Proteomes" id="UP001497444">
    <property type="component" value="Unassembled WGS sequence"/>
</dbReference>
<dbReference type="SUPFAM" id="SSF64484">
    <property type="entry name" value="beta and beta-prime subunits of DNA dependent RNA-polymerase"/>
    <property type="match status" value="1"/>
</dbReference>
<organism evidence="1 2">
    <name type="scientific">Sphagnum jensenii</name>
    <dbReference type="NCBI Taxonomy" id="128206"/>
    <lineage>
        <taxon>Eukaryota</taxon>
        <taxon>Viridiplantae</taxon>
        <taxon>Streptophyta</taxon>
        <taxon>Embryophyta</taxon>
        <taxon>Bryophyta</taxon>
        <taxon>Sphagnophytina</taxon>
        <taxon>Sphagnopsida</taxon>
        <taxon>Sphagnales</taxon>
        <taxon>Sphagnaceae</taxon>
        <taxon>Sphagnum</taxon>
    </lineage>
</organism>
<comment type="caution">
    <text evidence="1">The sequence shown here is derived from an EMBL/GenBank/DDBJ whole genome shotgun (WGS) entry which is preliminary data.</text>
</comment>
<evidence type="ECO:0000313" key="2">
    <source>
        <dbReference type="Proteomes" id="UP001497444"/>
    </source>
</evidence>
<reference evidence="1" key="1">
    <citation type="submission" date="2024-02" db="EMBL/GenBank/DDBJ databases">
        <authorList>
            <consortium name="ELIXIR-Norway"/>
            <consortium name="Elixir Norway"/>
        </authorList>
    </citation>
    <scope>NUCLEOTIDE SEQUENCE</scope>
</reference>
<accession>A0ABP0VHV5</accession>
<protein>
    <recommendedName>
        <fullName evidence="3">DNA-directed RNA polymerase</fullName>
    </recommendedName>
</protein>
<dbReference type="EMBL" id="CAXAQS010000865">
    <property type="protein sequence ID" value="CAK9253468.1"/>
    <property type="molecule type" value="Genomic_DNA"/>
</dbReference>
<name>A0ABP0VHV5_9BRYO</name>
<sequence length="653" mass="74795">MVETFDLRTIPLVQEGSLALSRRLFDHRNTVFAVALNDGVIEITGRRLMVNIFVWRPLVKRNMTVEKRHSLLNGLFTAQALADVQTEIYNDVVERQKAIHALLPFEEERSILWDLTETYEDLHQMVIRQLGSYHLSISAFELCDIIAHPSIDSIRRIDVTREMELSIAAAEKKISEHGKIVIDAIHQLDHPSNVLKPFLDLGVVNKQQLSGLVATIGYRVDASDTMIRRPILTSYMDGLQDIREVAIDSMTAKKTIYSNKIAMPDSQYHNRMHQLLASAIRKLYPGDCGSNVTVPFYIHQRNAKNLYGKNIVVDGSLVTLKKDNIHPYIDTTVQLRSPLTCRHRDGICHVCGGKITEFLPQGVLVGIQCAVEFLSAASQLVLKMKHTDSTRSVTFKLHEQLNDFLMIHNNDIYIRPNLDLSEVKIGVRLRDVPHINELQRQDDEGEDHSAISEQEFSSINYIMFADVKTDTPLTGEVPMTFDGMNPYFSVEMLNYMRDNFRHISVDDTIWIPLKRFNNDIDPIMRCVVQSSSMIRYNKELERFATSEIKKHDSLTTCLAAYSDLVFREVSTNLMHVEVVLRSYLITSETDYRVPIVTDINNVRFSDIHTIIARRSIGEQLAFERLPDYLSNPITFITEHQKGPFDLFFFPPDE</sequence>
<evidence type="ECO:0000313" key="1">
    <source>
        <dbReference type="EMBL" id="CAK9253468.1"/>
    </source>
</evidence>
<proteinExistence type="predicted"/>
<evidence type="ECO:0008006" key="3">
    <source>
        <dbReference type="Google" id="ProtNLM"/>
    </source>
</evidence>
<gene>
    <name evidence="1" type="ORF">CSSPJE1EN1_LOCUS28846</name>
</gene>
<keyword evidence="2" id="KW-1185">Reference proteome</keyword>